<protein>
    <submittedName>
        <fullName evidence="2">Uncharacterized protein</fullName>
    </submittedName>
</protein>
<dbReference type="OMA" id="PSGMHER"/>
<comment type="caution">
    <text evidence="2">The sequence shown here is derived from an EMBL/GenBank/DDBJ whole genome shotgun (WGS) entry which is preliminary data.</text>
</comment>
<dbReference type="RefSeq" id="WP_014039866.1">
    <property type="nucleotide sequence ID" value="NZ_BAABRG010000002.1"/>
</dbReference>
<accession>A0A482TCW5</accession>
<proteinExistence type="predicted"/>
<dbReference type="Proteomes" id="UP000326244">
    <property type="component" value="Unassembled WGS sequence"/>
</dbReference>
<name>A0A482TCW5_HALHI</name>
<evidence type="ECO:0000313" key="3">
    <source>
        <dbReference type="Proteomes" id="UP000293535"/>
    </source>
</evidence>
<evidence type="ECO:0000313" key="2">
    <source>
        <dbReference type="EMBL" id="RYJ08933.1"/>
    </source>
</evidence>
<gene>
    <name evidence="1" type="ORF">EGO51_05560</name>
    <name evidence="2" type="ORF">ELS20_02000</name>
</gene>
<evidence type="ECO:0000313" key="4">
    <source>
        <dbReference type="Proteomes" id="UP000326244"/>
    </source>
</evidence>
<organism evidence="2 3">
    <name type="scientific">Haloarcula hispanica</name>
    <dbReference type="NCBI Taxonomy" id="51589"/>
    <lineage>
        <taxon>Archaea</taxon>
        <taxon>Methanobacteriati</taxon>
        <taxon>Methanobacteriota</taxon>
        <taxon>Stenosarchaea group</taxon>
        <taxon>Halobacteria</taxon>
        <taxon>Halobacteriales</taxon>
        <taxon>Haloarculaceae</taxon>
        <taxon>Haloarcula</taxon>
    </lineage>
</organism>
<dbReference type="GeneID" id="25156606"/>
<dbReference type="AlphaFoldDB" id="A0A482TCW5"/>
<dbReference type="EMBL" id="RQWK01000001">
    <property type="protein sequence ID" value="KAA9409282.1"/>
    <property type="molecule type" value="Genomic_DNA"/>
</dbReference>
<reference evidence="1 4" key="1">
    <citation type="submission" date="2018-11" db="EMBL/GenBank/DDBJ databases">
        <title>Genomic analysis of Haloarcula hispanica CBA1121.</title>
        <authorList>
            <person name="Kim Y.B."/>
            <person name="Roh S.W."/>
        </authorList>
    </citation>
    <scope>NUCLEOTIDE SEQUENCE [LARGE SCALE GENOMIC DNA]</scope>
    <source>
        <strain evidence="1 4">CBA1121</strain>
    </source>
</reference>
<reference evidence="2 3" key="2">
    <citation type="submission" date="2018-12" db="EMBL/GenBank/DDBJ databases">
        <title>Draft genome sequence of Haloarcula hispinica strain 18.1, an halophilic archaeon isolated from Chott El Jerid of Southern Tunisia.</title>
        <authorList>
            <person name="Najjari A."/>
            <person name="Ben Dhia O."/>
            <person name="Ferjani R."/>
            <person name="Mahjoubi M."/>
            <person name="Sghaier H."/>
            <person name="Elshahed M."/>
            <person name="Ouzari H.I."/>
            <person name="Cherid A."/>
            <person name="Youssef N."/>
        </authorList>
    </citation>
    <scope>NUCLEOTIDE SEQUENCE [LARGE SCALE GENOMIC DNA]</scope>
    <source>
        <strain evidence="2 3">18.1</strain>
    </source>
</reference>
<dbReference type="Proteomes" id="UP000293535">
    <property type="component" value="Unassembled WGS sequence"/>
</dbReference>
<dbReference type="EMBL" id="RZIG01000002">
    <property type="protein sequence ID" value="RYJ08933.1"/>
    <property type="molecule type" value="Genomic_DNA"/>
</dbReference>
<sequence length="123" mass="13297">MSVPFPQVPPGQIEAANVSIAPDGTKYVVPSGMHERLFRAVVPDAAAGTRDPKTELALAGWVSLHTDGLTRRVYIDAPDDFTETAMVKRFARSHDAESIVMARHPSGDVTRWQSPGAVSVTEQ</sequence>
<evidence type="ECO:0000313" key="1">
    <source>
        <dbReference type="EMBL" id="KAA9409282.1"/>
    </source>
</evidence>